<name>A0A0N9I4S1_9PSEU</name>
<sequence>MITKRGMGMRRRLSALLAACVPLLAVAAPASAHSAQFTAYDNHNYAGVALKLVDVNLIRQIEHPGWLELTSAGNLPPESEFRTVARRAAERSPGPIVLDFENIWLRDDNRQPPVERRVAIWTKLLTWARAEARPGQIVGAYKFLNEVDLRFEQQAKDLARLESAFFPQLYTGTDYTHGTWTARLRARIGKARRIDPAKPVIAYIWPQYETGQPGAWVPGDRWRAQLDALLREGTNGFVIWGPVRNPPPDAASQPWVAQTRQFLDAL</sequence>
<dbReference type="EMBL" id="CP012752">
    <property type="protein sequence ID" value="ALG09558.1"/>
    <property type="molecule type" value="Genomic_DNA"/>
</dbReference>
<dbReference type="AlphaFoldDB" id="A0A0N9I4S1"/>
<protein>
    <recommendedName>
        <fullName evidence="4">GH26 domain-containing protein</fullName>
    </recommendedName>
</protein>
<accession>A0A0N9I4S1</accession>
<dbReference type="STRING" id="860235.AOZ06_24005"/>
<evidence type="ECO:0008006" key="4">
    <source>
        <dbReference type="Google" id="ProtNLM"/>
    </source>
</evidence>
<keyword evidence="1" id="KW-0732">Signal</keyword>
<organism evidence="2 3">
    <name type="scientific">Kibdelosporangium phytohabitans</name>
    <dbReference type="NCBI Taxonomy" id="860235"/>
    <lineage>
        <taxon>Bacteria</taxon>
        <taxon>Bacillati</taxon>
        <taxon>Actinomycetota</taxon>
        <taxon>Actinomycetes</taxon>
        <taxon>Pseudonocardiales</taxon>
        <taxon>Pseudonocardiaceae</taxon>
        <taxon>Kibdelosporangium</taxon>
    </lineage>
</organism>
<keyword evidence="3" id="KW-1185">Reference proteome</keyword>
<dbReference type="Proteomes" id="UP000063699">
    <property type="component" value="Chromosome"/>
</dbReference>
<feature type="signal peptide" evidence="1">
    <location>
        <begin position="1"/>
        <end position="27"/>
    </location>
</feature>
<reference evidence="2 3" key="1">
    <citation type="submission" date="2015-07" db="EMBL/GenBank/DDBJ databases">
        <title>Genome sequencing of Kibdelosporangium phytohabitans.</title>
        <authorList>
            <person name="Qin S."/>
            <person name="Xing K."/>
        </authorList>
    </citation>
    <scope>NUCLEOTIDE SEQUENCE [LARGE SCALE GENOMIC DNA]</scope>
    <source>
        <strain evidence="2 3">KLBMP1111</strain>
    </source>
</reference>
<evidence type="ECO:0000313" key="2">
    <source>
        <dbReference type="EMBL" id="ALG09558.1"/>
    </source>
</evidence>
<evidence type="ECO:0000256" key="1">
    <source>
        <dbReference type="SAM" id="SignalP"/>
    </source>
</evidence>
<dbReference type="Gene3D" id="3.20.20.70">
    <property type="entry name" value="Aldolase class I"/>
    <property type="match status" value="1"/>
</dbReference>
<proteinExistence type="predicted"/>
<dbReference type="InterPro" id="IPR013785">
    <property type="entry name" value="Aldolase_TIM"/>
</dbReference>
<dbReference type="KEGG" id="kphy:AOZ06_24005"/>
<evidence type="ECO:0000313" key="3">
    <source>
        <dbReference type="Proteomes" id="UP000063699"/>
    </source>
</evidence>
<gene>
    <name evidence="2" type="ORF">AOZ06_24005</name>
</gene>
<feature type="chain" id="PRO_5039602668" description="GH26 domain-containing protein" evidence="1">
    <location>
        <begin position="28"/>
        <end position="266"/>
    </location>
</feature>